<comment type="caution">
    <text evidence="2">The sequence shown here is derived from an EMBL/GenBank/DDBJ whole genome shotgun (WGS) entry which is preliminary data.</text>
</comment>
<reference evidence="2" key="1">
    <citation type="submission" date="2020-03" db="EMBL/GenBank/DDBJ databases">
        <title>Castanea mollissima Vanexum genome sequencing.</title>
        <authorList>
            <person name="Staton M."/>
        </authorList>
    </citation>
    <scope>NUCLEOTIDE SEQUENCE</scope>
    <source>
        <tissue evidence="2">Leaf</tissue>
    </source>
</reference>
<gene>
    <name evidence="2" type="ORF">CMV_027386</name>
</gene>
<evidence type="ECO:0000313" key="2">
    <source>
        <dbReference type="EMBL" id="KAF3946338.1"/>
    </source>
</evidence>
<feature type="region of interest" description="Disordered" evidence="1">
    <location>
        <begin position="32"/>
        <end position="136"/>
    </location>
</feature>
<dbReference type="AlphaFoldDB" id="A0A8J4QAF9"/>
<evidence type="ECO:0000256" key="1">
    <source>
        <dbReference type="SAM" id="MobiDB-lite"/>
    </source>
</evidence>
<dbReference type="EMBL" id="JRKL02009447">
    <property type="protein sequence ID" value="KAF3946338.1"/>
    <property type="molecule type" value="Genomic_DNA"/>
</dbReference>
<protein>
    <submittedName>
        <fullName evidence="2">Uncharacterized protein</fullName>
    </submittedName>
</protein>
<dbReference type="Proteomes" id="UP000737018">
    <property type="component" value="Unassembled WGS sequence"/>
</dbReference>
<accession>A0A8J4QAF9</accession>
<keyword evidence="3" id="KW-1185">Reference proteome</keyword>
<evidence type="ECO:0000313" key="3">
    <source>
        <dbReference type="Proteomes" id="UP000737018"/>
    </source>
</evidence>
<proteinExistence type="predicted"/>
<organism evidence="2 3">
    <name type="scientific">Castanea mollissima</name>
    <name type="common">Chinese chestnut</name>
    <dbReference type="NCBI Taxonomy" id="60419"/>
    <lineage>
        <taxon>Eukaryota</taxon>
        <taxon>Viridiplantae</taxon>
        <taxon>Streptophyta</taxon>
        <taxon>Embryophyta</taxon>
        <taxon>Tracheophyta</taxon>
        <taxon>Spermatophyta</taxon>
        <taxon>Magnoliopsida</taxon>
        <taxon>eudicotyledons</taxon>
        <taxon>Gunneridae</taxon>
        <taxon>Pentapetalae</taxon>
        <taxon>rosids</taxon>
        <taxon>fabids</taxon>
        <taxon>Fagales</taxon>
        <taxon>Fagaceae</taxon>
        <taxon>Castanea</taxon>
    </lineage>
</organism>
<feature type="compositionally biased region" description="Acidic residues" evidence="1">
    <location>
        <begin position="101"/>
        <end position="114"/>
    </location>
</feature>
<name>A0A8J4QAF9_9ROSI</name>
<sequence>MTKKVFENRNLQNIQRESTHFFDHLKLRVQESQVISPDCDSRAANESPHPLDPPVASAFLSEIASPIHDSKTSSSSSSSSRSIEKRHLQSVIEKLNLPSNEQEEPTGAEPESESDSSGPGSLHDGKPIAYSLADSK</sequence>